<dbReference type="FunFam" id="3.40.50.1820:FF:000073">
    <property type="entry name" value="esterase OVCA2 isoform X6"/>
    <property type="match status" value="1"/>
</dbReference>
<dbReference type="SUPFAM" id="SSF53474">
    <property type="entry name" value="alpha/beta-Hydrolases"/>
    <property type="match status" value="1"/>
</dbReference>
<dbReference type="GO" id="GO:0005634">
    <property type="term" value="C:nucleus"/>
    <property type="evidence" value="ECO:0007669"/>
    <property type="project" value="TreeGrafter"/>
</dbReference>
<evidence type="ECO:0000256" key="2">
    <source>
        <dbReference type="ARBA" id="ARBA00022801"/>
    </source>
</evidence>
<dbReference type="OrthoDB" id="414698at2759"/>
<proteinExistence type="inferred from homology"/>
<dbReference type="GO" id="GO:0005737">
    <property type="term" value="C:cytoplasm"/>
    <property type="evidence" value="ECO:0007669"/>
    <property type="project" value="TreeGrafter"/>
</dbReference>
<dbReference type="Gene3D" id="3.40.50.1820">
    <property type="entry name" value="alpha/beta hydrolase"/>
    <property type="match status" value="1"/>
</dbReference>
<dbReference type="GO" id="GO:0032526">
    <property type="term" value="P:response to retinoic acid"/>
    <property type="evidence" value="ECO:0007669"/>
    <property type="project" value="TreeGrafter"/>
</dbReference>
<dbReference type="Proteomes" id="UP000616769">
    <property type="component" value="Unassembled WGS sequence"/>
</dbReference>
<dbReference type="VEuPathDB" id="VectorBase:SSCA004435"/>
<comment type="similarity">
    <text evidence="1">Belongs to the LovG family.</text>
</comment>
<sequence>MSDRRIFKVLCLHGYRQNSQIFKTKSGGFRKILKNRIEFNFIDAPHLIPKVFEQNQIKILVGLSWWFSGENPDYFSSKHVSNFVQGFDQSLEKIHNIFVEQGPFDGLLGFSQGASMIALICILQQLGEFKHHFDFVILCSSFKSLTKTHLELFDRLGEQKLSIKSLHIIGETDQIVDPSRSESLAETYFKNPSIIKHPGGHIVPSQTIYRDSYHRFLDSIYHENEQTSENIFKKSKHQI</sequence>
<accession>A0A132AG39</accession>
<dbReference type="InterPro" id="IPR050593">
    <property type="entry name" value="LovG"/>
</dbReference>
<gene>
    <name evidence="4" type="ORF">QR98_0080820</name>
</gene>
<dbReference type="Pfam" id="PF03959">
    <property type="entry name" value="FSH1"/>
    <property type="match status" value="1"/>
</dbReference>
<organism evidence="4 5">
    <name type="scientific">Sarcoptes scabiei</name>
    <name type="common">Itch mite</name>
    <name type="synonym">Acarus scabiei</name>
    <dbReference type="NCBI Taxonomy" id="52283"/>
    <lineage>
        <taxon>Eukaryota</taxon>
        <taxon>Metazoa</taxon>
        <taxon>Ecdysozoa</taxon>
        <taxon>Arthropoda</taxon>
        <taxon>Chelicerata</taxon>
        <taxon>Arachnida</taxon>
        <taxon>Acari</taxon>
        <taxon>Acariformes</taxon>
        <taxon>Sarcoptiformes</taxon>
        <taxon>Astigmata</taxon>
        <taxon>Psoroptidia</taxon>
        <taxon>Sarcoptoidea</taxon>
        <taxon>Sarcoptidae</taxon>
        <taxon>Sarcoptinae</taxon>
        <taxon>Sarcoptes</taxon>
    </lineage>
</organism>
<dbReference type="EMBL" id="JXLN01013715">
    <property type="protein sequence ID" value="KPM09545.1"/>
    <property type="molecule type" value="Genomic_DNA"/>
</dbReference>
<keyword evidence="2 4" id="KW-0378">Hydrolase</keyword>
<dbReference type="PANTHER" id="PTHR48070">
    <property type="entry name" value="ESTERASE OVCA2"/>
    <property type="match status" value="1"/>
</dbReference>
<feature type="domain" description="Serine hydrolase" evidence="3">
    <location>
        <begin position="7"/>
        <end position="211"/>
    </location>
</feature>
<protein>
    <submittedName>
        <fullName evidence="4">Serine hydrolase-like protein</fullName>
    </submittedName>
</protein>
<reference evidence="4 5" key="1">
    <citation type="journal article" date="2015" name="Parasit. Vectors">
        <title>Draft genome of the scabies mite.</title>
        <authorList>
            <person name="Rider S.D.Jr."/>
            <person name="Morgan M.S."/>
            <person name="Arlian L.G."/>
        </authorList>
    </citation>
    <scope>NUCLEOTIDE SEQUENCE [LARGE SCALE GENOMIC DNA]</scope>
    <source>
        <strain evidence="4">Arlian Lab</strain>
    </source>
</reference>
<dbReference type="InterPro" id="IPR005645">
    <property type="entry name" value="FSH-like_dom"/>
</dbReference>
<dbReference type="GO" id="GO:0016787">
    <property type="term" value="F:hydrolase activity"/>
    <property type="evidence" value="ECO:0007669"/>
    <property type="project" value="UniProtKB-KW"/>
</dbReference>
<evidence type="ECO:0000256" key="1">
    <source>
        <dbReference type="ARBA" id="ARBA00005863"/>
    </source>
</evidence>
<dbReference type="AlphaFoldDB" id="A0A132AG39"/>
<evidence type="ECO:0000313" key="5">
    <source>
        <dbReference type="Proteomes" id="UP000616769"/>
    </source>
</evidence>
<comment type="caution">
    <text evidence="4">The sequence shown here is derived from an EMBL/GenBank/DDBJ whole genome shotgun (WGS) entry which is preliminary data.</text>
</comment>
<evidence type="ECO:0000313" key="4">
    <source>
        <dbReference type="EMBL" id="KPM09545.1"/>
    </source>
</evidence>
<dbReference type="PANTHER" id="PTHR48070:SF6">
    <property type="entry name" value="ESTERASE OVCA2"/>
    <property type="match status" value="1"/>
</dbReference>
<name>A0A132AG39_SARSC</name>
<evidence type="ECO:0000259" key="3">
    <source>
        <dbReference type="Pfam" id="PF03959"/>
    </source>
</evidence>
<dbReference type="InterPro" id="IPR029058">
    <property type="entry name" value="AB_hydrolase_fold"/>
</dbReference>